<accession>K1QVG7</accession>
<dbReference type="InterPro" id="IPR000742">
    <property type="entry name" value="EGF"/>
</dbReference>
<dbReference type="PROSITE" id="PS01186">
    <property type="entry name" value="EGF_2"/>
    <property type="match status" value="1"/>
</dbReference>
<sequence>MSSFYGSDCKDPPKCTNGGFVNHKCECYCPRGYKGKTCETVISDGDCGGMLDVPPGKDVFVVSPGYPAPYPLGKICRWGVKRDKQKATQTDHRIHSSGLWPAELKPTGVMRN</sequence>
<gene>
    <name evidence="1" type="ORF">CGI_10024749</name>
</gene>
<dbReference type="AlphaFoldDB" id="K1QVG7"/>
<dbReference type="HOGENOM" id="CLU_2148279_0_0_1"/>
<protein>
    <submittedName>
        <fullName evidence="1">Uncharacterized protein</fullName>
    </submittedName>
</protein>
<proteinExistence type="predicted"/>
<dbReference type="Gene3D" id="2.10.25.10">
    <property type="entry name" value="Laminin"/>
    <property type="match status" value="1"/>
</dbReference>
<dbReference type="InParanoid" id="K1QVG7"/>
<name>K1QVG7_MAGGI</name>
<reference evidence="1" key="1">
    <citation type="journal article" date="2012" name="Nature">
        <title>The oyster genome reveals stress adaptation and complexity of shell formation.</title>
        <authorList>
            <person name="Zhang G."/>
            <person name="Fang X."/>
            <person name="Guo X."/>
            <person name="Li L."/>
            <person name="Luo R."/>
            <person name="Xu F."/>
            <person name="Yang P."/>
            <person name="Zhang L."/>
            <person name="Wang X."/>
            <person name="Qi H."/>
            <person name="Xiong Z."/>
            <person name="Que H."/>
            <person name="Xie Y."/>
            <person name="Holland P.W."/>
            <person name="Paps J."/>
            <person name="Zhu Y."/>
            <person name="Wu F."/>
            <person name="Chen Y."/>
            <person name="Wang J."/>
            <person name="Peng C."/>
            <person name="Meng J."/>
            <person name="Yang L."/>
            <person name="Liu J."/>
            <person name="Wen B."/>
            <person name="Zhang N."/>
            <person name="Huang Z."/>
            <person name="Zhu Q."/>
            <person name="Feng Y."/>
            <person name="Mount A."/>
            <person name="Hedgecock D."/>
            <person name="Xu Z."/>
            <person name="Liu Y."/>
            <person name="Domazet-Loso T."/>
            <person name="Du Y."/>
            <person name="Sun X."/>
            <person name="Zhang S."/>
            <person name="Liu B."/>
            <person name="Cheng P."/>
            <person name="Jiang X."/>
            <person name="Li J."/>
            <person name="Fan D."/>
            <person name="Wang W."/>
            <person name="Fu W."/>
            <person name="Wang T."/>
            <person name="Wang B."/>
            <person name="Zhang J."/>
            <person name="Peng Z."/>
            <person name="Li Y."/>
            <person name="Li N."/>
            <person name="Wang J."/>
            <person name="Chen M."/>
            <person name="He Y."/>
            <person name="Tan F."/>
            <person name="Song X."/>
            <person name="Zheng Q."/>
            <person name="Huang R."/>
            <person name="Yang H."/>
            <person name="Du X."/>
            <person name="Chen L."/>
            <person name="Yang M."/>
            <person name="Gaffney P.M."/>
            <person name="Wang S."/>
            <person name="Luo L."/>
            <person name="She Z."/>
            <person name="Ming Y."/>
            <person name="Huang W."/>
            <person name="Zhang S."/>
            <person name="Huang B."/>
            <person name="Zhang Y."/>
            <person name="Qu T."/>
            <person name="Ni P."/>
            <person name="Miao G."/>
            <person name="Wang J."/>
            <person name="Wang Q."/>
            <person name="Steinberg C.E."/>
            <person name="Wang H."/>
            <person name="Li N."/>
            <person name="Qian L."/>
            <person name="Zhang G."/>
            <person name="Li Y."/>
            <person name="Yang H."/>
            <person name="Liu X."/>
            <person name="Wang J."/>
            <person name="Yin Y."/>
            <person name="Wang J."/>
        </authorList>
    </citation>
    <scope>NUCLEOTIDE SEQUENCE [LARGE SCALE GENOMIC DNA]</scope>
    <source>
        <strain evidence="1">05x7-T-G4-1.051#20</strain>
    </source>
</reference>
<evidence type="ECO:0000313" key="1">
    <source>
        <dbReference type="EMBL" id="EKC32955.1"/>
    </source>
</evidence>
<organism evidence="1">
    <name type="scientific">Magallana gigas</name>
    <name type="common">Pacific oyster</name>
    <name type="synonym">Crassostrea gigas</name>
    <dbReference type="NCBI Taxonomy" id="29159"/>
    <lineage>
        <taxon>Eukaryota</taxon>
        <taxon>Metazoa</taxon>
        <taxon>Spiralia</taxon>
        <taxon>Lophotrochozoa</taxon>
        <taxon>Mollusca</taxon>
        <taxon>Bivalvia</taxon>
        <taxon>Autobranchia</taxon>
        <taxon>Pteriomorphia</taxon>
        <taxon>Ostreida</taxon>
        <taxon>Ostreoidea</taxon>
        <taxon>Ostreidae</taxon>
        <taxon>Magallana</taxon>
    </lineage>
</organism>
<dbReference type="EMBL" id="JH815993">
    <property type="protein sequence ID" value="EKC32955.1"/>
    <property type="molecule type" value="Genomic_DNA"/>
</dbReference>